<proteinExistence type="predicted"/>
<dbReference type="EMBL" id="RCML01001420">
    <property type="protein sequence ID" value="KAG2962739.1"/>
    <property type="molecule type" value="Genomic_DNA"/>
</dbReference>
<sequence length="81" mass="8743">TMLEVALVKSVADLEQATNSVSVPEATVLQSVELVRPQTDSWLVQGAQAASVLRVLEWEVQWSQVLVTADLVAVDLVTVVL</sequence>
<protein>
    <submittedName>
        <fullName evidence="1">Uncharacterized protein</fullName>
    </submittedName>
</protein>
<reference evidence="1" key="1">
    <citation type="submission" date="2018-10" db="EMBL/GenBank/DDBJ databases">
        <title>Effector identification in a new, highly contiguous assembly of the strawberry crown rot pathogen Phytophthora cactorum.</title>
        <authorList>
            <person name="Armitage A.D."/>
            <person name="Nellist C.F."/>
            <person name="Bates H."/>
            <person name="Vickerstaff R.J."/>
            <person name="Harrison R.J."/>
        </authorList>
    </citation>
    <scope>NUCLEOTIDE SEQUENCE</scope>
    <source>
        <strain evidence="1">P415</strain>
    </source>
</reference>
<organism evidence="1 2">
    <name type="scientific">Phytophthora cactorum</name>
    <dbReference type="NCBI Taxonomy" id="29920"/>
    <lineage>
        <taxon>Eukaryota</taxon>
        <taxon>Sar</taxon>
        <taxon>Stramenopiles</taxon>
        <taxon>Oomycota</taxon>
        <taxon>Peronosporomycetes</taxon>
        <taxon>Peronosporales</taxon>
        <taxon>Peronosporaceae</taxon>
        <taxon>Phytophthora</taxon>
    </lineage>
</organism>
<dbReference type="Proteomes" id="UP000697107">
    <property type="component" value="Unassembled WGS sequence"/>
</dbReference>
<dbReference type="AlphaFoldDB" id="A0A8T1F7A0"/>
<feature type="non-terminal residue" evidence="1">
    <location>
        <position position="1"/>
    </location>
</feature>
<name>A0A8T1F7A0_9STRA</name>
<gene>
    <name evidence="1" type="ORF">PC118_g21262</name>
</gene>
<evidence type="ECO:0000313" key="2">
    <source>
        <dbReference type="Proteomes" id="UP000697107"/>
    </source>
</evidence>
<comment type="caution">
    <text evidence="1">The sequence shown here is derived from an EMBL/GenBank/DDBJ whole genome shotgun (WGS) entry which is preliminary data.</text>
</comment>
<accession>A0A8T1F7A0</accession>
<evidence type="ECO:0000313" key="1">
    <source>
        <dbReference type="EMBL" id="KAG2962739.1"/>
    </source>
</evidence>